<evidence type="ECO:0000313" key="11">
    <source>
        <dbReference type="Proteomes" id="UP000663825"/>
    </source>
</evidence>
<organism evidence="9 11">
    <name type="scientific">Rotaria socialis</name>
    <dbReference type="NCBI Taxonomy" id="392032"/>
    <lineage>
        <taxon>Eukaryota</taxon>
        <taxon>Metazoa</taxon>
        <taxon>Spiralia</taxon>
        <taxon>Gnathifera</taxon>
        <taxon>Rotifera</taxon>
        <taxon>Eurotatoria</taxon>
        <taxon>Bdelloidea</taxon>
        <taxon>Philodinida</taxon>
        <taxon>Philodinidae</taxon>
        <taxon>Rotaria</taxon>
    </lineage>
</organism>
<evidence type="ECO:0000313" key="10">
    <source>
        <dbReference type="EMBL" id="CAF3405957.1"/>
    </source>
</evidence>
<evidence type="ECO:0000256" key="1">
    <source>
        <dbReference type="ARBA" id="ARBA00001613"/>
    </source>
</evidence>
<dbReference type="EC" id="3.1.1.23" evidence="2"/>
<accession>A0A817Q120</accession>
<comment type="function">
    <text evidence="7">Lipase that preferentially hydrolysis medium-chain saturated monoacylglycerols including 2-arachidonoylglycerol. Through 2-arachidonoylglycerol degradation may regulate endocannabinoid signaling pathways. Also has a lysophosphatidyl lipase activity with a preference for lysophosphatidylglycerol among other lysophospholipids. Also able to degrade bis(monoacylglycero)phosphate (BMP) and constitutes the major enzyme for BMP catabolism. BMP, also known as lysobisphosphatidic acid, is enriched in late endosomes and lysosomes and plays a key role in the formation of intraluminal vesicles and in lipid sorting.</text>
</comment>
<evidence type="ECO:0000256" key="2">
    <source>
        <dbReference type="ARBA" id="ARBA00013254"/>
    </source>
</evidence>
<evidence type="ECO:0000256" key="7">
    <source>
        <dbReference type="ARBA" id="ARBA00049568"/>
    </source>
</evidence>
<dbReference type="InterPro" id="IPR029058">
    <property type="entry name" value="AB_hydrolase_fold"/>
</dbReference>
<dbReference type="EMBL" id="CAJNYD010002219">
    <property type="protein sequence ID" value="CAF3405957.1"/>
    <property type="molecule type" value="Genomic_DNA"/>
</dbReference>
<comment type="catalytic activity">
    <reaction evidence="6">
        <text>1-dodecanoylglycerol + H2O = dodecanoate + glycerol + H(+)</text>
        <dbReference type="Rhea" id="RHEA:44316"/>
        <dbReference type="ChEBI" id="CHEBI:15377"/>
        <dbReference type="ChEBI" id="CHEBI:15378"/>
        <dbReference type="ChEBI" id="CHEBI:17754"/>
        <dbReference type="ChEBI" id="CHEBI:18262"/>
        <dbReference type="ChEBI" id="CHEBI:75539"/>
    </reaction>
</comment>
<comment type="catalytic activity">
    <reaction evidence="1">
        <text>Hydrolyzes glycerol monoesters of long-chain fatty acids.</text>
        <dbReference type="EC" id="3.1.1.23"/>
    </reaction>
</comment>
<proteinExistence type="predicted"/>
<evidence type="ECO:0000256" key="3">
    <source>
        <dbReference type="ARBA" id="ARBA00037797"/>
    </source>
</evidence>
<dbReference type="OrthoDB" id="6431331at2759"/>
<dbReference type="GO" id="GO:0031902">
    <property type="term" value="C:late endosome membrane"/>
    <property type="evidence" value="ECO:0007669"/>
    <property type="project" value="UniProtKB-SubCell"/>
</dbReference>
<dbReference type="EMBL" id="CAJNXB010001681">
    <property type="protein sequence ID" value="CAF3187823.1"/>
    <property type="molecule type" value="Genomic_DNA"/>
</dbReference>
<evidence type="ECO:0000313" key="9">
    <source>
        <dbReference type="EMBL" id="CAF3187823.1"/>
    </source>
</evidence>
<comment type="caution">
    <text evidence="9">The sequence shown here is derived from an EMBL/GenBank/DDBJ whole genome shotgun (WGS) entry which is preliminary data.</text>
</comment>
<dbReference type="InterPro" id="IPR000073">
    <property type="entry name" value="AB_hydrolase_1"/>
</dbReference>
<dbReference type="InterPro" id="IPR050266">
    <property type="entry name" value="AB_hydrolase_sf"/>
</dbReference>
<dbReference type="GO" id="GO:0031966">
    <property type="term" value="C:mitochondrial membrane"/>
    <property type="evidence" value="ECO:0007669"/>
    <property type="project" value="UniProtKB-SubCell"/>
</dbReference>
<dbReference type="Proteomes" id="UP000663825">
    <property type="component" value="Unassembled WGS sequence"/>
</dbReference>
<dbReference type="PANTHER" id="PTHR43798:SF5">
    <property type="entry name" value="MONOACYLGLYCEROL LIPASE ABHD6"/>
    <property type="match status" value="1"/>
</dbReference>
<name>A0A817Q120_9BILA</name>
<dbReference type="Proteomes" id="UP000663833">
    <property type="component" value="Unassembled WGS sequence"/>
</dbReference>
<dbReference type="PANTHER" id="PTHR43798">
    <property type="entry name" value="MONOACYLGLYCEROL LIPASE"/>
    <property type="match status" value="1"/>
</dbReference>
<dbReference type="GO" id="GO:0047372">
    <property type="term" value="F:monoacylglycerol lipase activity"/>
    <property type="evidence" value="ECO:0007669"/>
    <property type="project" value="UniProtKB-EC"/>
</dbReference>
<evidence type="ECO:0000256" key="5">
    <source>
        <dbReference type="ARBA" id="ARBA00046308"/>
    </source>
</evidence>
<dbReference type="Pfam" id="PF00561">
    <property type="entry name" value="Abhydrolase_1"/>
    <property type="match status" value="1"/>
</dbReference>
<protein>
    <recommendedName>
        <fullName evidence="2">acylglycerol lipase</fullName>
        <ecNumber evidence="2">3.1.1.23</ecNumber>
    </recommendedName>
</protein>
<evidence type="ECO:0000259" key="8">
    <source>
        <dbReference type="Pfam" id="PF00561"/>
    </source>
</evidence>
<gene>
    <name evidence="10" type="ORF">LUA448_LOCUS18052</name>
    <name evidence="9" type="ORF">TIS948_LOCUS11750</name>
</gene>
<feature type="domain" description="AB hydrolase-1" evidence="8">
    <location>
        <begin position="35"/>
        <end position="146"/>
    </location>
</feature>
<dbReference type="GO" id="GO:0046464">
    <property type="term" value="P:acylglycerol catabolic process"/>
    <property type="evidence" value="ECO:0007669"/>
    <property type="project" value="TreeGrafter"/>
</dbReference>
<sequence length="330" mass="37993">MYRAGHRKYSLAVNNNRIPASFSYTEKGIRREGKPTIVFVHGIASYKEGWMSIVKNISADHHCITLDLPGHGQTIGLNEDVYTIDKFVEKLRMFFDEMELTEPMCIIGASMGSAIVCMFAVKYPGYVSMICLLAPIADKESETELIHQLRAGVYHGLLPETPHQLRQIINDLTVKRPYVPRPMLNGLLHIKLRLLEEHKKILASIFEHDYPKLEQEYEKLRNLTCPVLVLWGRQDKVYSCTGVDLFRKLIRNLEYVIFEDCGHDMDVDQPEQTAGEILRFYDKHWNTPKNQTVQNDRDNSIYRMYPNYNAGHPTSLSVNEINGIIVSSDF</sequence>
<evidence type="ECO:0000256" key="6">
    <source>
        <dbReference type="ARBA" id="ARBA00047662"/>
    </source>
</evidence>
<dbReference type="GO" id="GO:0005765">
    <property type="term" value="C:lysosomal membrane"/>
    <property type="evidence" value="ECO:0007669"/>
    <property type="project" value="UniProtKB-SubCell"/>
</dbReference>
<comment type="subcellular location">
    <subcellularLocation>
        <location evidence="3">Late endosome membrane</location>
        <topology evidence="3">Single-pass type II membrane protein</topology>
    </subcellularLocation>
    <subcellularLocation>
        <location evidence="4">Lysosome membrane</location>
        <topology evidence="4">Single-pass type II membrane protein</topology>
    </subcellularLocation>
    <subcellularLocation>
        <location evidence="5">Mitochondrion membrane</location>
        <topology evidence="5">Single-pass type II membrane protein</topology>
    </subcellularLocation>
</comment>
<evidence type="ECO:0000256" key="4">
    <source>
        <dbReference type="ARBA" id="ARBA00037874"/>
    </source>
</evidence>
<dbReference type="Gene3D" id="3.40.50.1820">
    <property type="entry name" value="alpha/beta hydrolase"/>
    <property type="match status" value="1"/>
</dbReference>
<dbReference type="PRINTS" id="PR00111">
    <property type="entry name" value="ABHYDROLASE"/>
</dbReference>
<dbReference type="SUPFAM" id="SSF53474">
    <property type="entry name" value="alpha/beta-Hydrolases"/>
    <property type="match status" value="1"/>
</dbReference>
<dbReference type="AlphaFoldDB" id="A0A817Q120"/>
<reference evidence="9" key="1">
    <citation type="submission" date="2021-02" db="EMBL/GenBank/DDBJ databases">
        <authorList>
            <person name="Nowell W R."/>
        </authorList>
    </citation>
    <scope>NUCLEOTIDE SEQUENCE</scope>
</reference>